<reference evidence="3 4" key="1">
    <citation type="submission" date="2024-04" db="EMBL/GenBank/DDBJ databases">
        <title>Phyllosticta paracitricarpa is synonymous to the EU quarantine fungus P. citricarpa based on phylogenomic analyses.</title>
        <authorList>
            <consortium name="Lawrence Berkeley National Laboratory"/>
            <person name="Van Ingen-Buijs V.A."/>
            <person name="Van Westerhoven A.C."/>
            <person name="Haridas S."/>
            <person name="Skiadas P."/>
            <person name="Martin F."/>
            <person name="Groenewald J.Z."/>
            <person name="Crous P.W."/>
            <person name="Seidl M.F."/>
        </authorList>
    </citation>
    <scope>NUCLEOTIDE SEQUENCE [LARGE SCALE GENOMIC DNA]</scope>
    <source>
        <strain evidence="3 4">CBS 123371</strain>
    </source>
</reference>
<dbReference type="Proteomes" id="UP001363622">
    <property type="component" value="Unassembled WGS sequence"/>
</dbReference>
<name>A0ABR1KI04_9PEZI</name>
<feature type="transmembrane region" description="Helical" evidence="2">
    <location>
        <begin position="25"/>
        <end position="42"/>
    </location>
</feature>
<keyword evidence="2" id="KW-1133">Transmembrane helix</keyword>
<comment type="caution">
    <text evidence="3">The sequence shown here is derived from an EMBL/GenBank/DDBJ whole genome shotgun (WGS) entry which is preliminary data.</text>
</comment>
<keyword evidence="2" id="KW-0472">Membrane</keyword>
<evidence type="ECO:0000313" key="3">
    <source>
        <dbReference type="EMBL" id="KAK7513145.1"/>
    </source>
</evidence>
<feature type="region of interest" description="Disordered" evidence="1">
    <location>
        <begin position="130"/>
        <end position="157"/>
    </location>
</feature>
<organism evidence="3 4">
    <name type="scientific">Phyllosticta citriasiana</name>
    <dbReference type="NCBI Taxonomy" id="595635"/>
    <lineage>
        <taxon>Eukaryota</taxon>
        <taxon>Fungi</taxon>
        <taxon>Dikarya</taxon>
        <taxon>Ascomycota</taxon>
        <taxon>Pezizomycotina</taxon>
        <taxon>Dothideomycetes</taxon>
        <taxon>Dothideomycetes incertae sedis</taxon>
        <taxon>Botryosphaeriales</taxon>
        <taxon>Phyllostictaceae</taxon>
        <taxon>Phyllosticta</taxon>
    </lineage>
</organism>
<evidence type="ECO:0000256" key="1">
    <source>
        <dbReference type="SAM" id="MobiDB-lite"/>
    </source>
</evidence>
<evidence type="ECO:0000313" key="4">
    <source>
        <dbReference type="Proteomes" id="UP001363622"/>
    </source>
</evidence>
<gene>
    <name evidence="3" type="ORF">IWZ03DRAFT_47166</name>
</gene>
<dbReference type="EMBL" id="JBBPHU010000010">
    <property type="protein sequence ID" value="KAK7513145.1"/>
    <property type="molecule type" value="Genomic_DNA"/>
</dbReference>
<proteinExistence type="predicted"/>
<keyword evidence="4" id="KW-1185">Reference proteome</keyword>
<evidence type="ECO:0000256" key="2">
    <source>
        <dbReference type="SAM" id="Phobius"/>
    </source>
</evidence>
<accession>A0ABR1KI04</accession>
<protein>
    <submittedName>
        <fullName evidence="3">Uncharacterized protein</fullName>
    </submittedName>
</protein>
<keyword evidence="2" id="KW-0812">Transmembrane</keyword>
<feature type="compositionally biased region" description="Polar residues" evidence="1">
    <location>
        <begin position="130"/>
        <end position="146"/>
    </location>
</feature>
<sequence length="274" mass="30643">MERADSLNATMGNEDATLPWTVRNHLPLLLLLLLLLLLFLAGRRQGSAKQALFHHSVRLAVCQYASCLSATTHRRPIARTAVCRATRNFSRRPGYTGEMMFSATVTFHSTICNYAAPRHDGRRRGRQIGASTVESSNRPLFPSTPQRARKTSEGDEQYVKRAWRHNAERRKDQCMHPVSVSSTRIAARHGSSAPTKQTRALNLPGMVFGFGLEDKRLCCFVDRVLHAMLRCHVARCYATFLDMTWHDVGAASPCVVSCRGIRSWSALLRPGLGI</sequence>